<feature type="signal peptide" evidence="1">
    <location>
        <begin position="1"/>
        <end position="19"/>
    </location>
</feature>
<proteinExistence type="predicted"/>
<name>G7E8C2_MIXOS</name>
<reference evidence="2 3" key="2">
    <citation type="journal article" date="2012" name="Open Biol.">
        <title>Characteristics of nucleosomes and linker DNA regions on the genome of the basidiomycete Mixia osmundae revealed by mono- and dinucleosome mapping.</title>
        <authorList>
            <person name="Nishida H."/>
            <person name="Kondo S."/>
            <person name="Matsumoto T."/>
            <person name="Suzuki Y."/>
            <person name="Yoshikawa H."/>
            <person name="Taylor T.D."/>
            <person name="Sugiyama J."/>
        </authorList>
    </citation>
    <scope>NUCLEOTIDE SEQUENCE [LARGE SCALE GENOMIC DNA]</scope>
    <source>
        <strain evidence="3">CBS 9802 / IAM 14324 / JCM 22182 / KY 12970</strain>
    </source>
</reference>
<gene>
    <name evidence="2" type="primary">Mo05771</name>
    <name evidence="2" type="ORF">E5Q_05771</name>
</gene>
<keyword evidence="1" id="KW-0732">Signal</keyword>
<dbReference type="EMBL" id="BABT02000179">
    <property type="protein sequence ID" value="GAA99082.1"/>
    <property type="molecule type" value="Genomic_DNA"/>
</dbReference>
<evidence type="ECO:0000313" key="3">
    <source>
        <dbReference type="Proteomes" id="UP000009131"/>
    </source>
</evidence>
<dbReference type="InParanoid" id="G7E8C2"/>
<dbReference type="HOGENOM" id="CLU_1441390_0_0_1"/>
<comment type="caution">
    <text evidence="2">The sequence shown here is derived from an EMBL/GenBank/DDBJ whole genome shotgun (WGS) entry which is preliminary data.</text>
</comment>
<protein>
    <recommendedName>
        <fullName evidence="4">Phosphatidylglycerol/phosphatidylinositol transfer protein</fullName>
    </recommendedName>
</protein>
<organism evidence="2 3">
    <name type="scientific">Mixia osmundae (strain CBS 9802 / IAM 14324 / JCM 22182 / KY 12970)</name>
    <dbReference type="NCBI Taxonomy" id="764103"/>
    <lineage>
        <taxon>Eukaryota</taxon>
        <taxon>Fungi</taxon>
        <taxon>Dikarya</taxon>
        <taxon>Basidiomycota</taxon>
        <taxon>Pucciniomycotina</taxon>
        <taxon>Mixiomycetes</taxon>
        <taxon>Mixiales</taxon>
        <taxon>Mixiaceae</taxon>
        <taxon>Mixia</taxon>
    </lineage>
</organism>
<evidence type="ECO:0000256" key="1">
    <source>
        <dbReference type="SAM" id="SignalP"/>
    </source>
</evidence>
<keyword evidence="3" id="KW-1185">Reference proteome</keyword>
<dbReference type="AlphaFoldDB" id="G7E8C2"/>
<accession>G7E8C2</accession>
<reference evidence="2 3" key="1">
    <citation type="journal article" date="2011" name="J. Gen. Appl. Microbiol.">
        <title>Draft genome sequencing of the enigmatic basidiomycete Mixia osmundae.</title>
        <authorList>
            <person name="Nishida H."/>
            <person name="Nagatsuka Y."/>
            <person name="Sugiyama J."/>
        </authorList>
    </citation>
    <scope>NUCLEOTIDE SEQUENCE [LARGE SCALE GENOMIC DNA]</scope>
    <source>
        <strain evidence="3">CBS 9802 / IAM 14324 / JCM 22182 / KY 12970</strain>
    </source>
</reference>
<feature type="chain" id="PRO_5003492832" description="Phosphatidylglycerol/phosphatidylinositol transfer protein" evidence="1">
    <location>
        <begin position="20"/>
        <end position="188"/>
    </location>
</feature>
<evidence type="ECO:0000313" key="2">
    <source>
        <dbReference type="EMBL" id="GAA99082.1"/>
    </source>
</evidence>
<evidence type="ECO:0008006" key="4">
    <source>
        <dbReference type="Google" id="ProtNLM"/>
    </source>
</evidence>
<sequence>MRQWLSLLAFVCSACPLRAVPTLPAASSMLQSYDVAYNIHAQCAPITRYWHGTVFQVNHAAAFLTLSLPSPSAELQLMLSGGNGQINRARAVERIRDKGGNRVLIEFITIGNIRGEPPTEPGWTPEDGACCHVRATYTAWVWLNIEKIEPGKVTVQQVCDADQLHCPIIKRLEGSQNCWILSHSFPEP</sequence>
<dbReference type="Proteomes" id="UP000009131">
    <property type="component" value="Unassembled WGS sequence"/>
</dbReference>